<sequence length="174" mass="19960">MTTSNECFFQKLKRSCIKMLHAAHRLTTCYGSVDETDKRVVPVSPMENSVMRSVAWRRGGIHPDDRIRLYVNPHADTAGSDYKTIKDDGDFHGPTTQYRALLVTIKQYEAKSKCEATKYMIVDYIATRRDIEVDLERTFPGEKCWINTKKGQASLKSVLLAYSATQNYRRSHNC</sequence>
<dbReference type="InterPro" id="IPR035969">
    <property type="entry name" value="Rab-GAP_TBC_sf"/>
</dbReference>
<protein>
    <submittedName>
        <fullName evidence="1">AlNc14C304G10418 protein</fullName>
    </submittedName>
</protein>
<organism evidence="1">
    <name type="scientific">Albugo laibachii Nc14</name>
    <dbReference type="NCBI Taxonomy" id="890382"/>
    <lineage>
        <taxon>Eukaryota</taxon>
        <taxon>Sar</taxon>
        <taxon>Stramenopiles</taxon>
        <taxon>Oomycota</taxon>
        <taxon>Peronosporomycetes</taxon>
        <taxon>Albuginales</taxon>
        <taxon>Albuginaceae</taxon>
        <taxon>Albugo</taxon>
    </lineage>
</organism>
<dbReference type="EMBL" id="FR824349">
    <property type="protein sequence ID" value="CCA25558.1"/>
    <property type="molecule type" value="Genomic_DNA"/>
</dbReference>
<dbReference type="HOGENOM" id="CLU_1542850_0_0_1"/>
<evidence type="ECO:0000313" key="1">
    <source>
        <dbReference type="EMBL" id="CCA25558.1"/>
    </source>
</evidence>
<proteinExistence type="predicted"/>
<dbReference type="SUPFAM" id="SSF47923">
    <property type="entry name" value="Ypt/Rab-GAP domain of gyp1p"/>
    <property type="match status" value="1"/>
</dbReference>
<dbReference type="AlphaFoldDB" id="F0WVV8"/>
<reference evidence="1" key="2">
    <citation type="submission" date="2011-02" db="EMBL/GenBank/DDBJ databases">
        <authorList>
            <person name="MacLean D."/>
        </authorList>
    </citation>
    <scope>NUCLEOTIDE SEQUENCE</scope>
</reference>
<name>F0WVV8_9STRA</name>
<accession>F0WVV8</accession>
<reference evidence="1" key="1">
    <citation type="journal article" date="2011" name="PLoS Biol.">
        <title>Gene gain and loss during evolution of obligate parasitism in the white rust pathogen of Arabidopsis thaliana.</title>
        <authorList>
            <person name="Kemen E."/>
            <person name="Gardiner A."/>
            <person name="Schultz-Larsen T."/>
            <person name="Kemen A.C."/>
            <person name="Balmuth A.L."/>
            <person name="Robert-Seilaniantz A."/>
            <person name="Bailey K."/>
            <person name="Holub E."/>
            <person name="Studholme D.J."/>
            <person name="Maclean D."/>
            <person name="Jones J.D."/>
        </authorList>
    </citation>
    <scope>NUCLEOTIDE SEQUENCE</scope>
</reference>
<gene>
    <name evidence="1" type="primary">AlNc14C304G10418</name>
    <name evidence="1" type="ORF">ALNC14_117020</name>
</gene>
<dbReference type="Gene3D" id="1.10.8.270">
    <property type="entry name" value="putative rabgap domain of human tbc1 domain family member 14 like domains"/>
    <property type="match status" value="1"/>
</dbReference>